<evidence type="ECO:0000256" key="2">
    <source>
        <dbReference type="ARBA" id="ARBA00022801"/>
    </source>
</evidence>
<keyword evidence="2" id="KW-0378">Hydrolase</keyword>
<dbReference type="SUPFAM" id="SSF50891">
    <property type="entry name" value="Cyclophilin-like"/>
    <property type="match status" value="1"/>
</dbReference>
<evidence type="ECO:0000313" key="5">
    <source>
        <dbReference type="EMBL" id="SDZ68245.1"/>
    </source>
</evidence>
<reference evidence="6" key="1">
    <citation type="submission" date="2016-10" db="EMBL/GenBank/DDBJ databases">
        <authorList>
            <person name="Varghese N."/>
            <person name="Submissions S."/>
        </authorList>
    </citation>
    <scope>NUCLEOTIDE SEQUENCE [LARGE SCALE GENOMIC DNA]</scope>
    <source>
        <strain evidence="6">SP</strain>
    </source>
</reference>
<dbReference type="GO" id="GO:0016787">
    <property type="term" value="F:hydrolase activity"/>
    <property type="evidence" value="ECO:0007669"/>
    <property type="project" value="UniProtKB-KW"/>
</dbReference>
<dbReference type="AlphaFoldDB" id="A0A1H3V2I7"/>
<proteinExistence type="predicted"/>
<keyword evidence="1" id="KW-0547">Nucleotide-binding</keyword>
<organism evidence="5 6">
    <name type="scientific">Evansella caseinilytica</name>
    <dbReference type="NCBI Taxonomy" id="1503961"/>
    <lineage>
        <taxon>Bacteria</taxon>
        <taxon>Bacillati</taxon>
        <taxon>Bacillota</taxon>
        <taxon>Bacilli</taxon>
        <taxon>Bacillales</taxon>
        <taxon>Bacillaceae</taxon>
        <taxon>Evansella</taxon>
    </lineage>
</organism>
<dbReference type="EMBL" id="FNPI01000033">
    <property type="protein sequence ID" value="SDZ68245.1"/>
    <property type="molecule type" value="Genomic_DNA"/>
</dbReference>
<dbReference type="STRING" id="1503961.SAMN05421736_13310"/>
<dbReference type="Proteomes" id="UP000198935">
    <property type="component" value="Unassembled WGS sequence"/>
</dbReference>
<keyword evidence="3" id="KW-0067">ATP-binding</keyword>
<name>A0A1H3V2I7_9BACI</name>
<evidence type="ECO:0000259" key="4">
    <source>
        <dbReference type="SMART" id="SM00797"/>
    </source>
</evidence>
<dbReference type="PANTHER" id="PTHR43309:SF5">
    <property type="entry name" value="5-OXOPROLINASE SUBUNIT C"/>
    <property type="match status" value="1"/>
</dbReference>
<dbReference type="InterPro" id="IPR003778">
    <property type="entry name" value="CT_A_B"/>
</dbReference>
<dbReference type="Gene3D" id="2.40.100.10">
    <property type="entry name" value="Cyclophilin-like"/>
    <property type="match status" value="1"/>
</dbReference>
<accession>A0A1H3V2I7</accession>
<evidence type="ECO:0000256" key="1">
    <source>
        <dbReference type="ARBA" id="ARBA00022741"/>
    </source>
</evidence>
<dbReference type="PANTHER" id="PTHR43309">
    <property type="entry name" value="5-OXOPROLINASE SUBUNIT C"/>
    <property type="match status" value="1"/>
</dbReference>
<protein>
    <submittedName>
        <fullName evidence="5">Antagonist of KipI</fullName>
    </submittedName>
</protein>
<feature type="domain" description="Carboxyltransferase" evidence="4">
    <location>
        <begin position="40"/>
        <end position="324"/>
    </location>
</feature>
<dbReference type="Pfam" id="PF02626">
    <property type="entry name" value="CT_A_B"/>
    <property type="match status" value="1"/>
</dbReference>
<dbReference type="InterPro" id="IPR029000">
    <property type="entry name" value="Cyclophilin-like_dom_sf"/>
</dbReference>
<sequence length="348" mass="38169">MMERNVVEKKTDKQTVGVLEVIEPGLHTTVQDLGRHGYQKYGIGPSGVMDDYAFQLANILVGNEREEAGLEITMIGPSLRVLQDTVIAITGASLSPSLDRQPLPMWTSVYVKKGQEIRFGKPQSGVRAYLAVAGGIQVPEVMGSKSTNVKSRFGGLDGRALAAKDILPSMPMAKESVRLRKGKRLPRKMVPVCGQEASVRVLAGPQEGLFTAESVSAFYSTGFQISPQSDRMGYRLTGEKKLELRDNTEMITDAVATGAIQVPGNGEPILLMADRQTSGGYPKIANVISADLWKVAQRLPGQTIRFEKVTLAEAHEELREREQCLRQLQLAVRLLSRAPSLFPYEKFN</sequence>
<evidence type="ECO:0000256" key="3">
    <source>
        <dbReference type="ARBA" id="ARBA00022840"/>
    </source>
</evidence>
<dbReference type="NCBIfam" id="TIGR00724">
    <property type="entry name" value="urea_amlyse_rel"/>
    <property type="match status" value="1"/>
</dbReference>
<dbReference type="InterPro" id="IPR052708">
    <property type="entry name" value="PxpC"/>
</dbReference>
<keyword evidence="6" id="KW-1185">Reference proteome</keyword>
<gene>
    <name evidence="5" type="ORF">SAMN05421736_13310</name>
</gene>
<dbReference type="SMART" id="SM00797">
    <property type="entry name" value="AHS2"/>
    <property type="match status" value="1"/>
</dbReference>
<evidence type="ECO:0000313" key="6">
    <source>
        <dbReference type="Proteomes" id="UP000198935"/>
    </source>
</evidence>
<dbReference type="GO" id="GO:0005524">
    <property type="term" value="F:ATP binding"/>
    <property type="evidence" value="ECO:0007669"/>
    <property type="project" value="UniProtKB-KW"/>
</dbReference>